<dbReference type="Proteomes" id="UP000008703">
    <property type="component" value="Chromosome"/>
</dbReference>
<dbReference type="eggNOG" id="COG1426">
    <property type="taxonomic scope" value="Bacteria"/>
</dbReference>
<protein>
    <submittedName>
        <fullName evidence="3">Helix-turn-helix domain protein</fullName>
    </submittedName>
</protein>
<evidence type="ECO:0000313" key="4">
    <source>
        <dbReference type="Proteomes" id="UP000008703"/>
    </source>
</evidence>
<name>G2NYU4_STRV4</name>
<dbReference type="Pfam" id="PF13560">
    <property type="entry name" value="HTH_31"/>
    <property type="match status" value="1"/>
</dbReference>
<keyword evidence="1" id="KW-1133">Transmembrane helix</keyword>
<dbReference type="RefSeq" id="WP_014055891.1">
    <property type="nucleotide sequence ID" value="NC_015957.1"/>
</dbReference>
<dbReference type="KEGG" id="svl:Strvi_2676"/>
<feature type="domain" description="HTH cro/C1-type" evidence="2">
    <location>
        <begin position="13"/>
        <end position="68"/>
    </location>
</feature>
<keyword evidence="1" id="KW-0472">Membrane</keyword>
<gene>
    <name evidence="3" type="ORF">Strvi_2676</name>
</gene>
<reference evidence="3" key="1">
    <citation type="submission" date="2011-08" db="EMBL/GenBank/DDBJ databases">
        <title>Complete sequence of chromosome of Streptomyces violaceusniger Tu 4113.</title>
        <authorList>
            <consortium name="US DOE Joint Genome Institute"/>
            <person name="Lucas S."/>
            <person name="Han J."/>
            <person name="Lapidus A."/>
            <person name="Cheng J.-F."/>
            <person name="Goodwin L."/>
            <person name="Pitluck S."/>
            <person name="Peters L."/>
            <person name="Ivanova N."/>
            <person name="Daligault H."/>
            <person name="Detter J.C."/>
            <person name="Han C."/>
            <person name="Tapia R."/>
            <person name="Land M."/>
            <person name="Hauser L."/>
            <person name="Kyrpides N."/>
            <person name="Ivanova N."/>
            <person name="Pagani I."/>
            <person name="Hagen A."/>
            <person name="Katz L."/>
            <person name="Fiedler H.-P."/>
            <person name="Keasling J."/>
            <person name="Fortman J."/>
            <person name="Woyke T."/>
        </authorList>
    </citation>
    <scope>NUCLEOTIDE SEQUENCE [LARGE SCALE GENOMIC DNA]</scope>
    <source>
        <strain evidence="3">Tu 4113</strain>
    </source>
</reference>
<dbReference type="AlphaFoldDB" id="G2NYU4"/>
<proteinExistence type="predicted"/>
<dbReference type="InterPro" id="IPR001387">
    <property type="entry name" value="Cro/C1-type_HTH"/>
</dbReference>
<keyword evidence="1" id="KW-0812">Transmembrane</keyword>
<keyword evidence="4" id="KW-1185">Reference proteome</keyword>
<evidence type="ECO:0000259" key="2">
    <source>
        <dbReference type="PROSITE" id="PS50943"/>
    </source>
</evidence>
<dbReference type="GO" id="GO:0003677">
    <property type="term" value="F:DNA binding"/>
    <property type="evidence" value="ECO:0007669"/>
    <property type="project" value="InterPro"/>
</dbReference>
<dbReference type="HOGENOM" id="CLU_033540_2_1_11"/>
<dbReference type="SUPFAM" id="SSF47413">
    <property type="entry name" value="lambda repressor-like DNA-binding domains"/>
    <property type="match status" value="1"/>
</dbReference>
<dbReference type="CDD" id="cd00093">
    <property type="entry name" value="HTH_XRE"/>
    <property type="match status" value="1"/>
</dbReference>
<evidence type="ECO:0000313" key="3">
    <source>
        <dbReference type="EMBL" id="AEM82389.1"/>
    </source>
</evidence>
<dbReference type="PROSITE" id="PS50943">
    <property type="entry name" value="HTH_CROC1"/>
    <property type="match status" value="1"/>
</dbReference>
<accession>G2NYU4</accession>
<sequence>MDEEQARRIGDRLRSARRQRGMSLRTLAGLAGVSVGYLSMVENGRRLLDRSSLITAFAEALQIAPSELTGQPFAPADPRSSEAHEAIPALRLALMGVTMAAPPDRRPPEVPVAVLAERVERANRLYHAAEYGTLAANLPALLADLHAAAETADGVVARHELLRLLADAYHPGCTLLLKNLGYTDLAFIAVTRAAEAIAELDDPVYSALSAFFHTHVLMAVGSPAEALAQATAAANTLQAHLTTPDAYALLGELHLISATCLTQDRKRSGKTRAEEVRDHLTEAADLADRTGETRAWHLNFGPTNVGIHHVSLNTDLGLHGEAVQAKDGVRPETLAEAPGRQAAFHADLGRSLTHLRGREAEAVAALLTAEQIAPQRIHANAPVRNTVEYLADRQLPTGAARDLRGLAHRIGLSL</sequence>
<dbReference type="InterPro" id="IPR010982">
    <property type="entry name" value="Lambda_DNA-bd_dom_sf"/>
</dbReference>
<dbReference type="EMBL" id="CP002994">
    <property type="protein sequence ID" value="AEM82389.1"/>
    <property type="molecule type" value="Genomic_DNA"/>
</dbReference>
<dbReference type="SMART" id="SM00530">
    <property type="entry name" value="HTH_XRE"/>
    <property type="match status" value="1"/>
</dbReference>
<organism evidence="3 4">
    <name type="scientific">Streptomyces violaceusniger (strain Tu 4113)</name>
    <dbReference type="NCBI Taxonomy" id="653045"/>
    <lineage>
        <taxon>Bacteria</taxon>
        <taxon>Bacillati</taxon>
        <taxon>Actinomycetota</taxon>
        <taxon>Actinomycetes</taxon>
        <taxon>Kitasatosporales</taxon>
        <taxon>Streptomycetaceae</taxon>
        <taxon>Streptomyces</taxon>
        <taxon>Streptomyces violaceusniger group</taxon>
    </lineage>
</organism>
<evidence type="ECO:0000256" key="1">
    <source>
        <dbReference type="SAM" id="Phobius"/>
    </source>
</evidence>
<feature type="transmembrane region" description="Helical" evidence="1">
    <location>
        <begin position="21"/>
        <end position="40"/>
    </location>
</feature>
<dbReference type="Gene3D" id="1.10.260.40">
    <property type="entry name" value="lambda repressor-like DNA-binding domains"/>
    <property type="match status" value="1"/>
</dbReference>